<dbReference type="NCBIfam" id="TIGR03804">
    <property type="entry name" value="para_beta_helix"/>
    <property type="match status" value="1"/>
</dbReference>
<dbReference type="InterPro" id="IPR022441">
    <property type="entry name" value="Para_beta_helix_rpt-2"/>
</dbReference>
<evidence type="ECO:0000259" key="1">
    <source>
        <dbReference type="Pfam" id="PF13229"/>
    </source>
</evidence>
<dbReference type="InterPro" id="IPR011050">
    <property type="entry name" value="Pectin_lyase_fold/virulence"/>
</dbReference>
<dbReference type="Gene3D" id="2.160.20.10">
    <property type="entry name" value="Single-stranded right-handed beta-helix, Pectin lyase-like"/>
    <property type="match status" value="2"/>
</dbReference>
<evidence type="ECO:0000313" key="2">
    <source>
        <dbReference type="EMBL" id="TBO30194.1"/>
    </source>
</evidence>
<keyword evidence="3" id="KW-1185">Reference proteome</keyword>
<comment type="caution">
    <text evidence="2">The sequence shown here is derived from an EMBL/GenBank/DDBJ whole genome shotgun (WGS) entry which is preliminary data.</text>
</comment>
<dbReference type="SMART" id="SM00710">
    <property type="entry name" value="PbH1"/>
    <property type="match status" value="4"/>
</dbReference>
<evidence type="ECO:0000313" key="3">
    <source>
        <dbReference type="Proteomes" id="UP000292120"/>
    </source>
</evidence>
<dbReference type="OrthoDB" id="6091599at2"/>
<dbReference type="EMBL" id="SIXI01000004">
    <property type="protein sequence ID" value="TBO30194.1"/>
    <property type="molecule type" value="Genomic_DNA"/>
</dbReference>
<dbReference type="Pfam" id="PF13229">
    <property type="entry name" value="Beta_helix"/>
    <property type="match status" value="1"/>
</dbReference>
<organism evidence="2 3">
    <name type="scientific">Aquabacterium lacunae</name>
    <dbReference type="NCBI Taxonomy" id="2528630"/>
    <lineage>
        <taxon>Bacteria</taxon>
        <taxon>Pseudomonadati</taxon>
        <taxon>Pseudomonadota</taxon>
        <taxon>Betaproteobacteria</taxon>
        <taxon>Burkholderiales</taxon>
        <taxon>Aquabacterium</taxon>
    </lineage>
</organism>
<gene>
    <name evidence="2" type="ORF">EYS42_10875</name>
</gene>
<sequence length="549" mass="61106">MKAAGWRTGLLILVGVTAWGTSHAEVIRVSPDQNLDAAVARLRAGDTLLLSAGVYRQTLLLNGKRGGLAEPITIEGVGDATIIRGSDVLKRWTPLGNDLYSHPLKEESSMVFVNGNALQQIGGTLYDGYPLNPQSDYRDLHKSEGGIWLGRVPDVKRPQELPPESFWYDATLKTLYVRSRQDLQHALVEASQRTRAVEAEGVGNMVFRKFRVQHANTAVRGRGAAMTVRGDNLVIEQITADWNDAIGLGTNGTQVRVSDVRVAYNGQLGMSGQGYKHHIERVTAVHNNRRKFNKWWEAGGFKFIGNGGLRDSVFEHCVALHNLGDGIWFDWKNRNVDIRRNLSAYNTGFGIHFEASGPGLIQHNVSVGNGQRGIYLSASHQTQVRHNLIIGNGLQGIASALEDRADENGVKFTAKGNRFHRNVIAWNKEGALFIPEDDAERSNHNVFLGRERHMMFSVEFPSLTRPSRQGLTEWNQQTGQDTRSWSWDVPMPATWSTYLNKQSTDMAPLARLLQDVRRTPPADQSTLGSENRALKLRVPIEDAGPDWVR</sequence>
<accession>A0A4Q9H3D3</accession>
<reference evidence="2 3" key="1">
    <citation type="submission" date="2019-02" db="EMBL/GenBank/DDBJ databases">
        <title>Aquabacterium sp. strain KMB7.</title>
        <authorList>
            <person name="Chen W.-M."/>
        </authorList>
    </citation>
    <scope>NUCLEOTIDE SEQUENCE [LARGE SCALE GENOMIC DNA]</scope>
    <source>
        <strain evidence="2 3">KMB7</strain>
    </source>
</reference>
<dbReference type="InterPro" id="IPR006626">
    <property type="entry name" value="PbH1"/>
</dbReference>
<proteinExistence type="predicted"/>
<dbReference type="RefSeq" id="WP_130968187.1">
    <property type="nucleotide sequence ID" value="NZ_SIXI01000004.1"/>
</dbReference>
<dbReference type="InterPro" id="IPR039448">
    <property type="entry name" value="Beta_helix"/>
</dbReference>
<dbReference type="InterPro" id="IPR012334">
    <property type="entry name" value="Pectin_lyas_fold"/>
</dbReference>
<name>A0A4Q9H3D3_9BURK</name>
<dbReference type="AlphaFoldDB" id="A0A4Q9H3D3"/>
<dbReference type="Proteomes" id="UP000292120">
    <property type="component" value="Unassembled WGS sequence"/>
</dbReference>
<dbReference type="SUPFAM" id="SSF51126">
    <property type="entry name" value="Pectin lyase-like"/>
    <property type="match status" value="1"/>
</dbReference>
<protein>
    <recommendedName>
        <fullName evidence="1">Right handed beta helix domain-containing protein</fullName>
    </recommendedName>
</protein>
<feature type="domain" description="Right handed beta helix" evidence="1">
    <location>
        <begin position="234"/>
        <end position="389"/>
    </location>
</feature>